<dbReference type="STRING" id="933852.A0A0C2WXT2"/>
<organism evidence="3 4">
    <name type="scientific">Serendipita vermifera MAFF 305830</name>
    <dbReference type="NCBI Taxonomy" id="933852"/>
    <lineage>
        <taxon>Eukaryota</taxon>
        <taxon>Fungi</taxon>
        <taxon>Dikarya</taxon>
        <taxon>Basidiomycota</taxon>
        <taxon>Agaricomycotina</taxon>
        <taxon>Agaricomycetes</taxon>
        <taxon>Sebacinales</taxon>
        <taxon>Serendipitaceae</taxon>
        <taxon>Serendipita</taxon>
    </lineage>
</organism>
<keyword evidence="2" id="KW-0812">Transmembrane</keyword>
<dbReference type="AlphaFoldDB" id="A0A0C2WXT2"/>
<reference evidence="4" key="2">
    <citation type="submission" date="2015-01" db="EMBL/GenBank/DDBJ databases">
        <title>Evolutionary Origins and Diversification of the Mycorrhizal Mutualists.</title>
        <authorList>
            <consortium name="DOE Joint Genome Institute"/>
            <consortium name="Mycorrhizal Genomics Consortium"/>
            <person name="Kohler A."/>
            <person name="Kuo A."/>
            <person name="Nagy L.G."/>
            <person name="Floudas D."/>
            <person name="Copeland A."/>
            <person name="Barry K.W."/>
            <person name="Cichocki N."/>
            <person name="Veneault-Fourrey C."/>
            <person name="LaButti K."/>
            <person name="Lindquist E.A."/>
            <person name="Lipzen A."/>
            <person name="Lundell T."/>
            <person name="Morin E."/>
            <person name="Murat C."/>
            <person name="Riley R."/>
            <person name="Ohm R."/>
            <person name="Sun H."/>
            <person name="Tunlid A."/>
            <person name="Henrissat B."/>
            <person name="Grigoriev I.V."/>
            <person name="Hibbett D.S."/>
            <person name="Martin F."/>
        </authorList>
    </citation>
    <scope>NUCLEOTIDE SEQUENCE [LARGE SCALE GENOMIC DNA]</scope>
    <source>
        <strain evidence="4">MAFF 305830</strain>
    </source>
</reference>
<name>A0A0C2WXT2_SERVB</name>
<keyword evidence="2" id="KW-1133">Transmembrane helix</keyword>
<dbReference type="OrthoDB" id="3266806at2759"/>
<accession>A0A0C2WXT2</accession>
<keyword evidence="2" id="KW-0472">Membrane</keyword>
<gene>
    <name evidence="3" type="ORF">M408DRAFT_272760</name>
</gene>
<evidence type="ECO:0000313" key="3">
    <source>
        <dbReference type="EMBL" id="KIM30928.1"/>
    </source>
</evidence>
<evidence type="ECO:0000256" key="2">
    <source>
        <dbReference type="SAM" id="Phobius"/>
    </source>
</evidence>
<feature type="region of interest" description="Disordered" evidence="1">
    <location>
        <begin position="1"/>
        <end position="69"/>
    </location>
</feature>
<feature type="compositionally biased region" description="Polar residues" evidence="1">
    <location>
        <begin position="13"/>
        <end position="33"/>
    </location>
</feature>
<feature type="compositionally biased region" description="Low complexity" evidence="1">
    <location>
        <begin position="1"/>
        <end position="12"/>
    </location>
</feature>
<dbReference type="HOGENOM" id="CLU_1876707_0_0_1"/>
<reference evidence="3 4" key="1">
    <citation type="submission" date="2014-04" db="EMBL/GenBank/DDBJ databases">
        <authorList>
            <consortium name="DOE Joint Genome Institute"/>
            <person name="Kuo A."/>
            <person name="Zuccaro A."/>
            <person name="Kohler A."/>
            <person name="Nagy L.G."/>
            <person name="Floudas D."/>
            <person name="Copeland A."/>
            <person name="Barry K.W."/>
            <person name="Cichocki N."/>
            <person name="Veneault-Fourrey C."/>
            <person name="LaButti K."/>
            <person name="Lindquist E.A."/>
            <person name="Lipzen A."/>
            <person name="Lundell T."/>
            <person name="Morin E."/>
            <person name="Murat C."/>
            <person name="Sun H."/>
            <person name="Tunlid A."/>
            <person name="Henrissat B."/>
            <person name="Grigoriev I.V."/>
            <person name="Hibbett D.S."/>
            <person name="Martin F."/>
            <person name="Nordberg H.P."/>
            <person name="Cantor M.N."/>
            <person name="Hua S.X."/>
        </authorList>
    </citation>
    <scope>NUCLEOTIDE SEQUENCE [LARGE SCALE GENOMIC DNA]</scope>
    <source>
        <strain evidence="3 4">MAFF 305830</strain>
    </source>
</reference>
<protein>
    <submittedName>
        <fullName evidence="3">Uncharacterized protein</fullName>
    </submittedName>
</protein>
<proteinExistence type="predicted"/>
<keyword evidence="4" id="KW-1185">Reference proteome</keyword>
<dbReference type="EMBL" id="KN824283">
    <property type="protein sequence ID" value="KIM30928.1"/>
    <property type="molecule type" value="Genomic_DNA"/>
</dbReference>
<feature type="transmembrane region" description="Helical" evidence="2">
    <location>
        <begin position="81"/>
        <end position="98"/>
    </location>
</feature>
<evidence type="ECO:0000313" key="4">
    <source>
        <dbReference type="Proteomes" id="UP000054097"/>
    </source>
</evidence>
<dbReference type="Proteomes" id="UP000054097">
    <property type="component" value="Unassembled WGS sequence"/>
</dbReference>
<sequence>MSTTTTVLSTTSPYETHPSTLSQDVGKTSNSAERLSAANIHADVGSRTGASERALAPSSGTQSLHEGGQNFDAITPKMRRYEMVVFAAMSFSLFLAGWNDGTVGPLLPRIQEVYGVRRLCSSLWSSRLTYLRSVMP</sequence>
<evidence type="ECO:0000256" key="1">
    <source>
        <dbReference type="SAM" id="MobiDB-lite"/>
    </source>
</evidence>